<organism evidence="1 2">
    <name type="scientific">Stentor coeruleus</name>
    <dbReference type="NCBI Taxonomy" id="5963"/>
    <lineage>
        <taxon>Eukaryota</taxon>
        <taxon>Sar</taxon>
        <taxon>Alveolata</taxon>
        <taxon>Ciliophora</taxon>
        <taxon>Postciliodesmatophora</taxon>
        <taxon>Heterotrichea</taxon>
        <taxon>Heterotrichida</taxon>
        <taxon>Stentoridae</taxon>
        <taxon>Stentor</taxon>
    </lineage>
</organism>
<dbReference type="SUPFAM" id="SSF101908">
    <property type="entry name" value="Putative isomerase YbhE"/>
    <property type="match status" value="1"/>
</dbReference>
<dbReference type="EMBL" id="MPUH01001116">
    <property type="protein sequence ID" value="OMJ70178.1"/>
    <property type="molecule type" value="Genomic_DNA"/>
</dbReference>
<name>A0A1R2B094_9CILI</name>
<dbReference type="SUPFAM" id="SSF50978">
    <property type="entry name" value="WD40 repeat-like"/>
    <property type="match status" value="1"/>
</dbReference>
<dbReference type="GO" id="GO:0072659">
    <property type="term" value="P:protein localization to plasma membrane"/>
    <property type="evidence" value="ECO:0007669"/>
    <property type="project" value="TreeGrafter"/>
</dbReference>
<gene>
    <name evidence="1" type="ORF">SteCoe_31913</name>
</gene>
<evidence type="ECO:0000313" key="1">
    <source>
        <dbReference type="EMBL" id="OMJ70178.1"/>
    </source>
</evidence>
<dbReference type="PANTHER" id="PTHR44099:SF2">
    <property type="entry name" value="WD REPEAT-CONTAINING PROTEIN 72"/>
    <property type="match status" value="1"/>
</dbReference>
<keyword evidence="2" id="KW-1185">Reference proteome</keyword>
<dbReference type="InterPro" id="IPR036322">
    <property type="entry name" value="WD40_repeat_dom_sf"/>
</dbReference>
<sequence length="1036" mass="118609">MSGLASSFLFAGNFPHLISCITGNSSTIVTGSLTGEIVYWKKHKNYIPSVFCSIPSNTPCIQLIIIPGSKELSILCEIPWVIVSLHEKSKLRVWDLNDGKCLSYSGDMFPETSSLKFIAKSNDDYIIVSGSNKAYMIDVFKMQNLKYFCTEKKILGISCYKNKFYAQCIDKIYIFDTNSQDNSSWIVLENWVNIKEKVFIDSYENLIIIGNSHDLQIVLKDHKEQFSIQKLQLPSVIKYLVLTEIHCILSLEIMIMIYKQSDIVNYHKSKKYLLSPDIIKTDFDSVCYGFIDNILVITDGMDLRTFDIGDKSFKAHKWMLDNQNFSFLSNHEKITVYNICLAEDILLGIGTDTGKTILLTLTYSMVSIFFHTKSKVLSFYLHNNTLAVAYKNETLAFWAYKPCLGTNKYTQPIRIIEIWSGSIKNMMPINNLKRKINCFNEMSWVTAKTKWKNMILGQCKTGVIMLICFKKLSINFYFQALKSNITKAIVLLNIDYLAICYTNGHIYLFNMAMLAFEREVVGEALGIFDIECDVNDKICKSLDKNDRFTACYEFYYMEPIKKPIEVKYVSLGNARFPVLQCDIGKIKHDSKIVGQIKNFITSKVMRKGIYGKEQCFAFINDWATSSHLNALSLANMIDLNIPLEKMLFSSFSLIVLALVPNSNFRSKFLDFIDLSPSALEIYKDMLKSHNDLSGNIKKPLKQANNIISENGFTDKYHSKRIFLSIPNAISITALVCASIKELFPRSKSIIDNLIIMIKSSDEGYILLASELLSCGISILSDCFIETQIEELIKELLLHSCKGYIVPKNYFYEILTTLGLIYVNIFIKTLTSEIKNNEIHEKYQQQILNTIEFFTIHHVLEATSVLEELGEFILKSNEIKNNTENQVFIQDFNSVLQTLAGILPMVALSSDLRILVFGLATGFLQVYDLKTSKRWKNIKVFETTISALDMKENYIACYSSQESCLKTVKIEQKLLGSITGNGELKLMEKMQLGEIEPLANSYHELIRITRLRWVDMKSVSIVREDKREYQYSVKKFN</sequence>
<dbReference type="PANTHER" id="PTHR44099">
    <property type="entry name" value="RABCONNECTIN-3B, ISOFORM A"/>
    <property type="match status" value="1"/>
</dbReference>
<accession>A0A1R2B094</accession>
<dbReference type="AlphaFoldDB" id="A0A1R2B094"/>
<dbReference type="InterPro" id="IPR015943">
    <property type="entry name" value="WD40/YVTN_repeat-like_dom_sf"/>
</dbReference>
<reference evidence="1 2" key="1">
    <citation type="submission" date="2016-11" db="EMBL/GenBank/DDBJ databases">
        <title>The macronuclear genome of Stentor coeruleus: a giant cell with tiny introns.</title>
        <authorList>
            <person name="Slabodnick M."/>
            <person name="Ruby J.G."/>
            <person name="Reiff S.B."/>
            <person name="Swart E.C."/>
            <person name="Gosai S."/>
            <person name="Prabakaran S."/>
            <person name="Witkowska E."/>
            <person name="Larue G.E."/>
            <person name="Fisher S."/>
            <person name="Freeman R.M."/>
            <person name="Gunawardena J."/>
            <person name="Chu W."/>
            <person name="Stover N.A."/>
            <person name="Gregory B.D."/>
            <person name="Nowacki M."/>
            <person name="Derisi J."/>
            <person name="Roy S.W."/>
            <person name="Marshall W.F."/>
            <person name="Sood P."/>
        </authorList>
    </citation>
    <scope>NUCLEOTIDE SEQUENCE [LARGE SCALE GENOMIC DNA]</scope>
    <source>
        <strain evidence="1">WM001</strain>
    </source>
</reference>
<evidence type="ECO:0000313" key="2">
    <source>
        <dbReference type="Proteomes" id="UP000187209"/>
    </source>
</evidence>
<dbReference type="InterPro" id="IPR049916">
    <property type="entry name" value="WDR72-like"/>
</dbReference>
<dbReference type="Gene3D" id="2.130.10.10">
    <property type="entry name" value="YVTN repeat-like/Quinoprotein amine dehydrogenase"/>
    <property type="match status" value="1"/>
</dbReference>
<protein>
    <submittedName>
        <fullName evidence="1">Uncharacterized protein</fullName>
    </submittedName>
</protein>
<dbReference type="GO" id="GO:0005737">
    <property type="term" value="C:cytoplasm"/>
    <property type="evidence" value="ECO:0007669"/>
    <property type="project" value="TreeGrafter"/>
</dbReference>
<dbReference type="Proteomes" id="UP000187209">
    <property type="component" value="Unassembled WGS sequence"/>
</dbReference>
<comment type="caution">
    <text evidence="1">The sequence shown here is derived from an EMBL/GenBank/DDBJ whole genome shotgun (WGS) entry which is preliminary data.</text>
</comment>
<proteinExistence type="predicted"/>